<dbReference type="Proteomes" id="UP001497700">
    <property type="component" value="Unassembled WGS sequence"/>
</dbReference>
<proteinExistence type="predicted"/>
<keyword evidence="2" id="KW-1185">Reference proteome</keyword>
<gene>
    <name evidence="1" type="ORF">F4820DRAFT_446946</name>
</gene>
<reference evidence="1 2" key="1">
    <citation type="journal article" date="2022" name="New Phytol.">
        <title>Ecological generalism drives hyperdiversity of secondary metabolite gene clusters in xylarialean endophytes.</title>
        <authorList>
            <person name="Franco M.E.E."/>
            <person name="Wisecaver J.H."/>
            <person name="Arnold A.E."/>
            <person name="Ju Y.M."/>
            <person name="Slot J.C."/>
            <person name="Ahrendt S."/>
            <person name="Moore L.P."/>
            <person name="Eastman K.E."/>
            <person name="Scott K."/>
            <person name="Konkel Z."/>
            <person name="Mondo S.J."/>
            <person name="Kuo A."/>
            <person name="Hayes R.D."/>
            <person name="Haridas S."/>
            <person name="Andreopoulos B."/>
            <person name="Riley R."/>
            <person name="LaButti K."/>
            <person name="Pangilinan J."/>
            <person name="Lipzen A."/>
            <person name="Amirebrahimi M."/>
            <person name="Yan J."/>
            <person name="Adam C."/>
            <person name="Keymanesh K."/>
            <person name="Ng V."/>
            <person name="Louie K."/>
            <person name="Northen T."/>
            <person name="Drula E."/>
            <person name="Henrissat B."/>
            <person name="Hsieh H.M."/>
            <person name="Youens-Clark K."/>
            <person name="Lutzoni F."/>
            <person name="Miadlikowska J."/>
            <person name="Eastwood D.C."/>
            <person name="Hamelin R.C."/>
            <person name="Grigoriev I.V."/>
            <person name="U'Ren J.M."/>
        </authorList>
    </citation>
    <scope>NUCLEOTIDE SEQUENCE [LARGE SCALE GENOMIC DNA]</scope>
    <source>
        <strain evidence="1 2">CBS 119005</strain>
    </source>
</reference>
<comment type="caution">
    <text evidence="1">The sequence shown here is derived from an EMBL/GenBank/DDBJ whole genome shotgun (WGS) entry which is preliminary data.</text>
</comment>
<organism evidence="1 2">
    <name type="scientific">Hypoxylon rubiginosum</name>
    <dbReference type="NCBI Taxonomy" id="110542"/>
    <lineage>
        <taxon>Eukaryota</taxon>
        <taxon>Fungi</taxon>
        <taxon>Dikarya</taxon>
        <taxon>Ascomycota</taxon>
        <taxon>Pezizomycotina</taxon>
        <taxon>Sordariomycetes</taxon>
        <taxon>Xylariomycetidae</taxon>
        <taxon>Xylariales</taxon>
        <taxon>Hypoxylaceae</taxon>
        <taxon>Hypoxylon</taxon>
    </lineage>
</organism>
<name>A0ACB9Z4D1_9PEZI</name>
<accession>A0ACB9Z4D1</accession>
<sequence length="634" mass="71321">MTSPGVVAHPRPRDPAAPEEGFPILRPVKAVDLAAEKKRRDVSDLFLAEAKGSQCLDVLIPAVLKWAWVVEYTVLRRLGVSLWARERGIVVPEPQSLDQIAFALPIRPPPLPILTPDGGGRVVRGQGMRAIQLGYQQFLRLANAAMARGVPANLAGITQLLVDDLNNSVPVNQSQAVRDLNLYLARQEEILRRNDETRNPRLAELPIDTSRAIGDVPEQALRNINPGSSDEHRNIGPLRNVVRIPLDRPPSPGPTHPIYWIPWNSRDEDIEIPVRFSRLDQSHPEYVNRGLLQRNPFANHPSGDGTSQLSTIPYFRIWENGDMLEDPAPCETERQFFGPCGKPTRSACEDTSHFKPVPICDDCEALSLREFRELLRRVEMDLRQYLCWECANGSTILQKLMNTGYRVWYFEPLDDHGRPKPKPDFSAESIASTGLGQRVGGYMDRPLEITGCGCAMKILGRRICRPHRLQHILNLQTAVARMRNYCRSVYGRMVCPMCRVTPGIECYCFQGIRGGEQSRFQAWACLNCHGYVLNRNSIIPMNILGAVRHPPANPNVVFEDRRYPPSPYTVRDEERQPAVQNAPDPEVERQEEETLWNRVLSLREAIGQPGDGQPNPDPNPGQADDQQGEAMDTD</sequence>
<evidence type="ECO:0000313" key="1">
    <source>
        <dbReference type="EMBL" id="KAI4866572.1"/>
    </source>
</evidence>
<evidence type="ECO:0000313" key="2">
    <source>
        <dbReference type="Proteomes" id="UP001497700"/>
    </source>
</evidence>
<dbReference type="EMBL" id="MU393457">
    <property type="protein sequence ID" value="KAI4866572.1"/>
    <property type="molecule type" value="Genomic_DNA"/>
</dbReference>
<protein>
    <submittedName>
        <fullName evidence="1">Uncharacterized protein</fullName>
    </submittedName>
</protein>